<keyword evidence="2" id="KW-1185">Reference proteome</keyword>
<evidence type="ECO:0000313" key="2">
    <source>
        <dbReference type="Proteomes" id="UP000807306"/>
    </source>
</evidence>
<dbReference type="EMBL" id="MU157876">
    <property type="protein sequence ID" value="KAF9526009.1"/>
    <property type="molecule type" value="Genomic_DNA"/>
</dbReference>
<dbReference type="Proteomes" id="UP000807306">
    <property type="component" value="Unassembled WGS sequence"/>
</dbReference>
<proteinExistence type="predicted"/>
<evidence type="ECO:0000313" key="1">
    <source>
        <dbReference type="EMBL" id="KAF9526009.1"/>
    </source>
</evidence>
<dbReference type="AlphaFoldDB" id="A0A9P6JMV1"/>
<organism evidence="1 2">
    <name type="scientific">Crepidotus variabilis</name>
    <dbReference type="NCBI Taxonomy" id="179855"/>
    <lineage>
        <taxon>Eukaryota</taxon>
        <taxon>Fungi</taxon>
        <taxon>Dikarya</taxon>
        <taxon>Basidiomycota</taxon>
        <taxon>Agaricomycotina</taxon>
        <taxon>Agaricomycetes</taxon>
        <taxon>Agaricomycetidae</taxon>
        <taxon>Agaricales</taxon>
        <taxon>Agaricineae</taxon>
        <taxon>Crepidotaceae</taxon>
        <taxon>Crepidotus</taxon>
    </lineage>
</organism>
<sequence>MFQIKKWKIVDADRQHHLIIENPRAIRRLFNHVISRIFGNLPSMMNVLSESTFQQPEPFVKSSRVPCRLRVS</sequence>
<comment type="caution">
    <text evidence="1">The sequence shown here is derived from an EMBL/GenBank/DDBJ whole genome shotgun (WGS) entry which is preliminary data.</text>
</comment>
<name>A0A9P6JMV1_9AGAR</name>
<reference evidence="1" key="1">
    <citation type="submission" date="2020-11" db="EMBL/GenBank/DDBJ databases">
        <authorList>
            <consortium name="DOE Joint Genome Institute"/>
            <person name="Ahrendt S."/>
            <person name="Riley R."/>
            <person name="Andreopoulos W."/>
            <person name="Labutti K."/>
            <person name="Pangilinan J."/>
            <person name="Ruiz-Duenas F.J."/>
            <person name="Barrasa J.M."/>
            <person name="Sanchez-Garcia M."/>
            <person name="Camarero S."/>
            <person name="Miyauchi S."/>
            <person name="Serrano A."/>
            <person name="Linde D."/>
            <person name="Babiker R."/>
            <person name="Drula E."/>
            <person name="Ayuso-Fernandez I."/>
            <person name="Pacheco R."/>
            <person name="Padilla G."/>
            <person name="Ferreira P."/>
            <person name="Barriuso J."/>
            <person name="Kellner H."/>
            <person name="Castanera R."/>
            <person name="Alfaro M."/>
            <person name="Ramirez L."/>
            <person name="Pisabarro A.G."/>
            <person name="Kuo A."/>
            <person name="Tritt A."/>
            <person name="Lipzen A."/>
            <person name="He G."/>
            <person name="Yan M."/>
            <person name="Ng V."/>
            <person name="Cullen D."/>
            <person name="Martin F."/>
            <person name="Rosso M.-N."/>
            <person name="Henrissat B."/>
            <person name="Hibbett D."/>
            <person name="Martinez A.T."/>
            <person name="Grigoriev I.V."/>
        </authorList>
    </citation>
    <scope>NUCLEOTIDE SEQUENCE</scope>
    <source>
        <strain evidence="1">CBS 506.95</strain>
    </source>
</reference>
<protein>
    <submittedName>
        <fullName evidence="1">Uncharacterized protein</fullName>
    </submittedName>
</protein>
<gene>
    <name evidence="1" type="ORF">CPB83DRAFT_858500</name>
</gene>
<accession>A0A9P6JMV1</accession>